<dbReference type="Gene3D" id="1.25.40.10">
    <property type="entry name" value="Tetratricopeptide repeat domain"/>
    <property type="match status" value="1"/>
</dbReference>
<gene>
    <name evidence="1" type="ORF">FIV34_11495</name>
</gene>
<dbReference type="Proteomes" id="UP000316093">
    <property type="component" value="Chromosome"/>
</dbReference>
<accession>A0A4Y5Z5X1</accession>
<protein>
    <recommendedName>
        <fullName evidence="3">Tetratricopeptide repeat protein</fullName>
    </recommendedName>
</protein>
<dbReference type="EMBL" id="CP041046">
    <property type="protein sequence ID" value="QDE39785.1"/>
    <property type="molecule type" value="Genomic_DNA"/>
</dbReference>
<keyword evidence="2" id="KW-1185">Reference proteome</keyword>
<evidence type="ECO:0008006" key="3">
    <source>
        <dbReference type="Google" id="ProtNLM"/>
    </source>
</evidence>
<evidence type="ECO:0000313" key="2">
    <source>
        <dbReference type="Proteomes" id="UP000316093"/>
    </source>
</evidence>
<sequence>MRNDIRFKRLEKAKYAGLSRDFAAAYSLLDDLLVQDSRDVEALRLYGNLYEMEAFGISSPSEARMLLKSARRHYRRILDIDAGNLYALFDMAEQMLHFERFRFAARFYEAFLESHHERKPDGYDDEVSQVREWLAAHSSL</sequence>
<dbReference type="KEGG" id="lpy:FIV34_11495"/>
<dbReference type="SUPFAM" id="SSF48452">
    <property type="entry name" value="TPR-like"/>
    <property type="match status" value="1"/>
</dbReference>
<dbReference type="InterPro" id="IPR011990">
    <property type="entry name" value="TPR-like_helical_dom_sf"/>
</dbReference>
<dbReference type="RefSeq" id="WP_139982842.1">
    <property type="nucleotide sequence ID" value="NZ_CP041046.1"/>
</dbReference>
<name>A0A4Y5Z5X1_9GAMM</name>
<reference evidence="1 2" key="1">
    <citation type="submission" date="2019-06" db="EMBL/GenBank/DDBJ databases">
        <title>A complete genome sequence for Luteibacter pinisoli MAH-14.</title>
        <authorList>
            <person name="Baltrus D.A."/>
        </authorList>
    </citation>
    <scope>NUCLEOTIDE SEQUENCE [LARGE SCALE GENOMIC DNA]</scope>
    <source>
        <strain evidence="1 2">MAH-14</strain>
    </source>
</reference>
<organism evidence="1 2">
    <name type="scientific">Luteibacter pinisoli</name>
    <dbReference type="NCBI Taxonomy" id="2589080"/>
    <lineage>
        <taxon>Bacteria</taxon>
        <taxon>Pseudomonadati</taxon>
        <taxon>Pseudomonadota</taxon>
        <taxon>Gammaproteobacteria</taxon>
        <taxon>Lysobacterales</taxon>
        <taxon>Rhodanobacteraceae</taxon>
        <taxon>Luteibacter</taxon>
    </lineage>
</organism>
<proteinExistence type="predicted"/>
<dbReference type="AlphaFoldDB" id="A0A4Y5Z5X1"/>
<evidence type="ECO:0000313" key="1">
    <source>
        <dbReference type="EMBL" id="QDE39785.1"/>
    </source>
</evidence>